<evidence type="ECO:0000256" key="6">
    <source>
        <dbReference type="ARBA" id="ARBA00023239"/>
    </source>
</evidence>
<dbReference type="FunFam" id="3.10.129.10:FF:000001">
    <property type="entry name" value="3-hydroxyacyl-[acyl-carrier-protein] dehydratase FabZ"/>
    <property type="match status" value="1"/>
</dbReference>
<dbReference type="InterPro" id="IPR010084">
    <property type="entry name" value="FabZ"/>
</dbReference>
<dbReference type="InterPro" id="IPR029069">
    <property type="entry name" value="HotDog_dom_sf"/>
</dbReference>
<dbReference type="EC" id="4.2.1.59" evidence="8"/>
<comment type="catalytic activity">
    <reaction evidence="8">
        <text>a (3R)-hydroxyacyl-[ACP] = a (2E)-enoyl-[ACP] + H2O</text>
        <dbReference type="Rhea" id="RHEA:13097"/>
        <dbReference type="Rhea" id="RHEA-COMP:9925"/>
        <dbReference type="Rhea" id="RHEA-COMP:9945"/>
        <dbReference type="ChEBI" id="CHEBI:15377"/>
        <dbReference type="ChEBI" id="CHEBI:78784"/>
        <dbReference type="ChEBI" id="CHEBI:78827"/>
        <dbReference type="EC" id="4.2.1.59"/>
    </reaction>
</comment>
<organism evidence="9 10">
    <name type="scientific">Helicobacter aurati</name>
    <dbReference type="NCBI Taxonomy" id="137778"/>
    <lineage>
        <taxon>Bacteria</taxon>
        <taxon>Pseudomonadati</taxon>
        <taxon>Campylobacterota</taxon>
        <taxon>Epsilonproteobacteria</taxon>
        <taxon>Campylobacterales</taxon>
        <taxon>Helicobacteraceae</taxon>
        <taxon>Helicobacter</taxon>
    </lineage>
</organism>
<dbReference type="NCBIfam" id="TIGR01750">
    <property type="entry name" value="fabZ"/>
    <property type="match status" value="1"/>
</dbReference>
<dbReference type="PANTHER" id="PTHR30272">
    <property type="entry name" value="3-HYDROXYACYL-[ACYL-CARRIER-PROTEIN] DEHYDRATASE"/>
    <property type="match status" value="1"/>
</dbReference>
<comment type="similarity">
    <text evidence="8">Belongs to the thioester dehydratase family. FabZ subfamily.</text>
</comment>
<keyword evidence="4 8" id="KW-0441">Lipid A biosynthesis</keyword>
<dbReference type="RefSeq" id="WP_104762596.1">
    <property type="nucleotide sequence ID" value="NZ_FZPM01000005.1"/>
</dbReference>
<dbReference type="SUPFAM" id="SSF54637">
    <property type="entry name" value="Thioesterase/thiol ester dehydrase-isomerase"/>
    <property type="match status" value="1"/>
</dbReference>
<dbReference type="CDD" id="cd01288">
    <property type="entry name" value="FabZ"/>
    <property type="match status" value="1"/>
</dbReference>
<keyword evidence="6 8" id="KW-0456">Lyase</keyword>
<accession>A0A3D8J8D5</accession>
<dbReference type="InterPro" id="IPR013114">
    <property type="entry name" value="FabA_FabZ"/>
</dbReference>
<evidence type="ECO:0000256" key="3">
    <source>
        <dbReference type="ARBA" id="ARBA00022516"/>
    </source>
</evidence>
<comment type="caution">
    <text evidence="9">The sequence shown here is derived from an EMBL/GenBank/DDBJ whole genome shotgun (WGS) entry which is preliminary data.</text>
</comment>
<evidence type="ECO:0000256" key="8">
    <source>
        <dbReference type="HAMAP-Rule" id="MF_00406"/>
    </source>
</evidence>
<dbReference type="NCBIfam" id="NF000582">
    <property type="entry name" value="PRK00006.1"/>
    <property type="match status" value="1"/>
</dbReference>
<dbReference type="OrthoDB" id="9772788at2"/>
<evidence type="ECO:0000313" key="10">
    <source>
        <dbReference type="Proteomes" id="UP000256424"/>
    </source>
</evidence>
<gene>
    <name evidence="8 9" type="primary">fabZ</name>
    <name evidence="9" type="ORF">CQA66_00835</name>
</gene>
<keyword evidence="3 8" id="KW-0444">Lipid biosynthesis</keyword>
<dbReference type="GO" id="GO:0009245">
    <property type="term" value="P:lipid A biosynthetic process"/>
    <property type="evidence" value="ECO:0007669"/>
    <property type="project" value="UniProtKB-UniRule"/>
</dbReference>
<evidence type="ECO:0000256" key="7">
    <source>
        <dbReference type="ARBA" id="ARBA00025049"/>
    </source>
</evidence>
<keyword evidence="5 8" id="KW-0443">Lipid metabolism</keyword>
<keyword evidence="2 8" id="KW-0963">Cytoplasm</keyword>
<feature type="active site" evidence="8">
    <location>
        <position position="68"/>
    </location>
</feature>
<dbReference type="EMBL" id="NXLW01000001">
    <property type="protein sequence ID" value="RDU73763.1"/>
    <property type="molecule type" value="Genomic_DNA"/>
</dbReference>
<dbReference type="GO" id="GO:0006633">
    <property type="term" value="P:fatty acid biosynthetic process"/>
    <property type="evidence" value="ECO:0007669"/>
    <property type="project" value="UniProtKB-UniRule"/>
</dbReference>
<dbReference type="GO" id="GO:0019171">
    <property type="term" value="F:(3R)-hydroxyacyl-[acyl-carrier-protein] dehydratase activity"/>
    <property type="evidence" value="ECO:0007669"/>
    <property type="project" value="UniProtKB-EC"/>
</dbReference>
<comment type="subcellular location">
    <subcellularLocation>
        <location evidence="1 8">Cytoplasm</location>
    </subcellularLocation>
</comment>
<evidence type="ECO:0000256" key="4">
    <source>
        <dbReference type="ARBA" id="ARBA00022556"/>
    </source>
</evidence>
<proteinExistence type="inferred from homology"/>
<evidence type="ECO:0000256" key="2">
    <source>
        <dbReference type="ARBA" id="ARBA00022490"/>
    </source>
</evidence>
<dbReference type="Gene3D" id="3.10.129.10">
    <property type="entry name" value="Hotdog Thioesterase"/>
    <property type="match status" value="1"/>
</dbReference>
<dbReference type="Pfam" id="PF07977">
    <property type="entry name" value="FabA"/>
    <property type="match status" value="1"/>
</dbReference>
<sequence length="170" mass="19228">MSNTQQTSNSTTSHQAAKYVNLNIDKIMSILPHRYPMLLVDKVEEIASYQHIIAYKNITINEQVFLGHFPKEPIYPGVMIIEGMAQAGGILAFVSEWGLDFAASQSKVVYFMTIDKVKFRVPVRPGDTLFYKMQVMKHRSNVWQLEGKAFVGDTLVSEAELKAMVADVRK</sequence>
<keyword evidence="10" id="KW-1185">Reference proteome</keyword>
<evidence type="ECO:0000313" key="9">
    <source>
        <dbReference type="EMBL" id="RDU73763.1"/>
    </source>
</evidence>
<comment type="function">
    <text evidence="7 8">Involved in unsaturated fatty acids biosynthesis. Catalyzes the dehydration of short chain beta-hydroxyacyl-ACPs and long chain saturated and unsaturated beta-hydroxyacyl-ACPs.</text>
</comment>
<protein>
    <recommendedName>
        <fullName evidence="8">3-hydroxyacyl-[acyl-carrier-protein] dehydratase FabZ</fullName>
        <ecNumber evidence="8">4.2.1.59</ecNumber>
    </recommendedName>
    <alternativeName>
        <fullName evidence="8">(3R)-hydroxymyristoyl-[acyl-carrier-protein] dehydratase</fullName>
        <shortName evidence="8">(3R)-hydroxymyristoyl-ACP dehydrase</shortName>
    </alternativeName>
    <alternativeName>
        <fullName evidence="8">Beta-hydroxyacyl-ACP dehydratase</fullName>
    </alternativeName>
</protein>
<dbReference type="Proteomes" id="UP000256424">
    <property type="component" value="Unassembled WGS sequence"/>
</dbReference>
<dbReference type="AlphaFoldDB" id="A0A3D8J8D5"/>
<dbReference type="GO" id="GO:0005737">
    <property type="term" value="C:cytoplasm"/>
    <property type="evidence" value="ECO:0007669"/>
    <property type="project" value="UniProtKB-SubCell"/>
</dbReference>
<evidence type="ECO:0000256" key="5">
    <source>
        <dbReference type="ARBA" id="ARBA00023098"/>
    </source>
</evidence>
<dbReference type="HAMAP" id="MF_00406">
    <property type="entry name" value="FabZ"/>
    <property type="match status" value="1"/>
</dbReference>
<dbReference type="GO" id="GO:0016020">
    <property type="term" value="C:membrane"/>
    <property type="evidence" value="ECO:0007669"/>
    <property type="project" value="GOC"/>
</dbReference>
<evidence type="ECO:0000256" key="1">
    <source>
        <dbReference type="ARBA" id="ARBA00004496"/>
    </source>
</evidence>
<reference evidence="9 10" key="1">
    <citation type="submission" date="2018-04" db="EMBL/GenBank/DDBJ databases">
        <title>Novel Campyloabacter and Helicobacter Species and Strains.</title>
        <authorList>
            <person name="Mannion A.J."/>
            <person name="Shen Z."/>
            <person name="Fox J.G."/>
        </authorList>
    </citation>
    <scope>NUCLEOTIDE SEQUENCE [LARGE SCALE GENOMIC DNA]</scope>
    <source>
        <strain evidence="9 10">MIT 97-5075</strain>
    </source>
</reference>
<dbReference type="PANTHER" id="PTHR30272:SF1">
    <property type="entry name" value="3-HYDROXYACYL-[ACYL-CARRIER-PROTEIN] DEHYDRATASE"/>
    <property type="match status" value="1"/>
</dbReference>
<name>A0A3D8J8D5_9HELI</name>